<dbReference type="GO" id="GO:0000976">
    <property type="term" value="F:transcription cis-regulatory region binding"/>
    <property type="evidence" value="ECO:0007669"/>
    <property type="project" value="TreeGrafter"/>
</dbReference>
<keyword evidence="2" id="KW-0805">Transcription regulation</keyword>
<dbReference type="SUPFAM" id="SSF53850">
    <property type="entry name" value="Periplasmic binding protein-like II"/>
    <property type="match status" value="1"/>
</dbReference>
<dbReference type="Proteomes" id="UP000636949">
    <property type="component" value="Unassembled WGS sequence"/>
</dbReference>
<dbReference type="OrthoDB" id="196624at2"/>
<name>A0A8J3E9J1_9GAMM</name>
<evidence type="ECO:0000256" key="1">
    <source>
        <dbReference type="ARBA" id="ARBA00009437"/>
    </source>
</evidence>
<evidence type="ECO:0000313" key="7">
    <source>
        <dbReference type="Proteomes" id="UP000636949"/>
    </source>
</evidence>
<dbReference type="SUPFAM" id="SSF46785">
    <property type="entry name" value="Winged helix' DNA-binding domain"/>
    <property type="match status" value="1"/>
</dbReference>
<reference evidence="6" key="2">
    <citation type="submission" date="2020-09" db="EMBL/GenBank/DDBJ databases">
        <authorList>
            <person name="Sun Q."/>
            <person name="Zhou Y."/>
        </authorList>
    </citation>
    <scope>NUCLEOTIDE SEQUENCE</scope>
    <source>
        <strain evidence="6">CGMCC 1.15758</strain>
    </source>
</reference>
<comment type="similarity">
    <text evidence="1">Belongs to the LysR transcriptional regulatory family.</text>
</comment>
<evidence type="ECO:0000313" key="6">
    <source>
        <dbReference type="EMBL" id="GGG08255.1"/>
    </source>
</evidence>
<dbReference type="Pfam" id="PF03466">
    <property type="entry name" value="LysR_substrate"/>
    <property type="match status" value="1"/>
</dbReference>
<keyword evidence="7" id="KW-1185">Reference proteome</keyword>
<dbReference type="Gene3D" id="3.40.190.290">
    <property type="match status" value="1"/>
</dbReference>
<sequence>MNRFVVFNIAEVIDTYVKWIDDNGVIKLMFTLKQMEVFDTFAKTLSITEAANKCYISVPGAWKHLDNLQKLCNTALYQKEGKYMHLTAEGKSLHAQIIRLLEQKQNIADYIYELQQKKEVIKVAIPENLAEIFLGMISAFKSKYLGIEVSMTLIGSLDEMQKAIKEKQYDVIFTLYPFISQGDYSVTTLGSYKMLLCSSKVHFPRVNAIQDLSSLTSTRIFMPQYFYATTSYFIKYLEAFISAPDIEYLDKVTTIKKFIDHGMGHGVIPSFCFSSCNDTLQILHNYNKPQSIYAYTLQGTRNNNVIKELLNYDLLAEASGEILDTLLSD</sequence>
<dbReference type="InterPro" id="IPR036390">
    <property type="entry name" value="WH_DNA-bd_sf"/>
</dbReference>
<dbReference type="EMBL" id="BMJS01000066">
    <property type="protein sequence ID" value="GGG08255.1"/>
    <property type="molecule type" value="Genomic_DNA"/>
</dbReference>
<dbReference type="InterPro" id="IPR036388">
    <property type="entry name" value="WH-like_DNA-bd_sf"/>
</dbReference>
<dbReference type="Gene3D" id="1.10.10.10">
    <property type="entry name" value="Winged helix-like DNA-binding domain superfamily/Winged helix DNA-binding domain"/>
    <property type="match status" value="1"/>
</dbReference>
<accession>A0A8J3E9J1</accession>
<feature type="domain" description="HTH lysR-type" evidence="5">
    <location>
        <begin position="30"/>
        <end position="87"/>
    </location>
</feature>
<dbReference type="PANTHER" id="PTHR30126:SF40">
    <property type="entry name" value="HTH-TYPE TRANSCRIPTIONAL REGULATOR GLTR"/>
    <property type="match status" value="1"/>
</dbReference>
<dbReference type="PANTHER" id="PTHR30126">
    <property type="entry name" value="HTH-TYPE TRANSCRIPTIONAL REGULATOR"/>
    <property type="match status" value="1"/>
</dbReference>
<evidence type="ECO:0000256" key="2">
    <source>
        <dbReference type="ARBA" id="ARBA00023015"/>
    </source>
</evidence>
<keyword evidence="4" id="KW-0804">Transcription</keyword>
<comment type="caution">
    <text evidence="6">The sequence shown here is derived from an EMBL/GenBank/DDBJ whole genome shotgun (WGS) entry which is preliminary data.</text>
</comment>
<protein>
    <recommendedName>
        <fullName evidence="5">HTH lysR-type domain-containing protein</fullName>
    </recommendedName>
</protein>
<evidence type="ECO:0000256" key="3">
    <source>
        <dbReference type="ARBA" id="ARBA00023125"/>
    </source>
</evidence>
<gene>
    <name evidence="6" type="ORF">GCM10010995_27250</name>
</gene>
<evidence type="ECO:0000259" key="5">
    <source>
        <dbReference type="PROSITE" id="PS50931"/>
    </source>
</evidence>
<dbReference type="Pfam" id="PF00126">
    <property type="entry name" value="HTH_1"/>
    <property type="match status" value="1"/>
</dbReference>
<dbReference type="RefSeq" id="WP_117004018.1">
    <property type="nucleotide sequence ID" value="NZ_BMJS01000066.1"/>
</dbReference>
<proteinExistence type="inferred from homology"/>
<dbReference type="InterPro" id="IPR005119">
    <property type="entry name" value="LysR_subst-bd"/>
</dbReference>
<organism evidence="6 7">
    <name type="scientific">Cysteiniphilum litorale</name>
    <dbReference type="NCBI Taxonomy" id="2056700"/>
    <lineage>
        <taxon>Bacteria</taxon>
        <taxon>Pseudomonadati</taxon>
        <taxon>Pseudomonadota</taxon>
        <taxon>Gammaproteobacteria</taxon>
        <taxon>Thiotrichales</taxon>
        <taxon>Fastidiosibacteraceae</taxon>
        <taxon>Cysteiniphilum</taxon>
    </lineage>
</organism>
<dbReference type="CDD" id="cd05466">
    <property type="entry name" value="PBP2_LTTR_substrate"/>
    <property type="match status" value="1"/>
</dbReference>
<reference evidence="6" key="1">
    <citation type="journal article" date="2014" name="Int. J. Syst. Evol. Microbiol.">
        <title>Complete genome sequence of Corynebacterium casei LMG S-19264T (=DSM 44701T), isolated from a smear-ripened cheese.</title>
        <authorList>
            <consortium name="US DOE Joint Genome Institute (JGI-PGF)"/>
            <person name="Walter F."/>
            <person name="Albersmeier A."/>
            <person name="Kalinowski J."/>
            <person name="Ruckert C."/>
        </authorList>
    </citation>
    <scope>NUCLEOTIDE SEQUENCE</scope>
    <source>
        <strain evidence="6">CGMCC 1.15758</strain>
    </source>
</reference>
<dbReference type="GO" id="GO:0003700">
    <property type="term" value="F:DNA-binding transcription factor activity"/>
    <property type="evidence" value="ECO:0007669"/>
    <property type="project" value="InterPro"/>
</dbReference>
<dbReference type="PROSITE" id="PS50931">
    <property type="entry name" value="HTH_LYSR"/>
    <property type="match status" value="1"/>
</dbReference>
<keyword evidence="3" id="KW-0238">DNA-binding</keyword>
<evidence type="ECO:0000256" key="4">
    <source>
        <dbReference type="ARBA" id="ARBA00023163"/>
    </source>
</evidence>
<dbReference type="InterPro" id="IPR000847">
    <property type="entry name" value="LysR_HTH_N"/>
</dbReference>
<dbReference type="AlphaFoldDB" id="A0A8J3E9J1"/>